<dbReference type="Proteomes" id="UP000321721">
    <property type="component" value="Unassembled WGS sequence"/>
</dbReference>
<dbReference type="HAMAP" id="MF_01930">
    <property type="entry name" value="PurN"/>
    <property type="match status" value="1"/>
</dbReference>
<feature type="site" description="Raises pKa of active site His" evidence="4">
    <location>
        <position position="146"/>
    </location>
</feature>
<reference evidence="6 7" key="1">
    <citation type="submission" date="2019-08" db="EMBL/GenBank/DDBJ databases">
        <title>Genome of Vicingus serpentipes NCIMB 15042.</title>
        <authorList>
            <person name="Bowman J.P."/>
        </authorList>
    </citation>
    <scope>NUCLEOTIDE SEQUENCE [LARGE SCALE GENOMIC DNA]</scope>
    <source>
        <strain evidence="6 7">NCIMB 15042</strain>
    </source>
</reference>
<comment type="caution">
    <text evidence="4">Lacks conserved residue(s) required for the propagation of feature annotation.</text>
</comment>
<feature type="active site" description="Proton donor" evidence="4">
    <location>
        <position position="105"/>
    </location>
</feature>
<dbReference type="Gene3D" id="3.40.50.170">
    <property type="entry name" value="Formyl transferase, N-terminal domain"/>
    <property type="match status" value="1"/>
</dbReference>
<dbReference type="GO" id="GO:0004644">
    <property type="term" value="F:phosphoribosylglycinamide formyltransferase activity"/>
    <property type="evidence" value="ECO:0007669"/>
    <property type="project" value="UniProtKB-UniRule"/>
</dbReference>
<dbReference type="AlphaFoldDB" id="A0A5C6RRU9"/>
<comment type="catalytic activity">
    <reaction evidence="4">
        <text>N(1)-(5-phospho-beta-D-ribosyl)glycinamide + (6R)-10-formyltetrahydrofolate = N(2)-formyl-N(1)-(5-phospho-beta-D-ribosyl)glycinamide + (6S)-5,6,7,8-tetrahydrofolate + H(+)</text>
        <dbReference type="Rhea" id="RHEA:15053"/>
        <dbReference type="ChEBI" id="CHEBI:15378"/>
        <dbReference type="ChEBI" id="CHEBI:57453"/>
        <dbReference type="ChEBI" id="CHEBI:143788"/>
        <dbReference type="ChEBI" id="CHEBI:147286"/>
        <dbReference type="ChEBI" id="CHEBI:195366"/>
        <dbReference type="EC" id="2.1.2.2"/>
    </reaction>
</comment>
<accession>A0A5C6RRU9</accession>
<evidence type="ECO:0000259" key="5">
    <source>
        <dbReference type="Pfam" id="PF00551"/>
    </source>
</evidence>
<comment type="caution">
    <text evidence="6">The sequence shown here is derived from an EMBL/GenBank/DDBJ whole genome shotgun (WGS) entry which is preliminary data.</text>
</comment>
<keyword evidence="2 4" id="KW-0808">Transferase</keyword>
<comment type="function">
    <text evidence="4">Catalyzes the transfer of a formyl group from 10-formyltetrahydrofolate to 5-phospho-ribosyl-glycinamide (GAR), producing 5-phospho-ribosyl-N-formylglycinamide (FGAR) and tetrahydrofolate.</text>
</comment>
<dbReference type="EC" id="2.1.2.2" evidence="4"/>
<dbReference type="GO" id="GO:0006189">
    <property type="term" value="P:'de novo' IMP biosynthetic process"/>
    <property type="evidence" value="ECO:0007669"/>
    <property type="project" value="UniProtKB-UniRule"/>
</dbReference>
<evidence type="ECO:0000313" key="6">
    <source>
        <dbReference type="EMBL" id="TXB64684.1"/>
    </source>
</evidence>
<dbReference type="SUPFAM" id="SSF53328">
    <property type="entry name" value="Formyltransferase"/>
    <property type="match status" value="1"/>
</dbReference>
<feature type="binding site" evidence="4">
    <location>
        <begin position="13"/>
        <end position="15"/>
    </location>
    <ligand>
        <name>N(1)-(5-phospho-beta-D-ribosyl)glycinamide</name>
        <dbReference type="ChEBI" id="CHEBI:143788"/>
    </ligand>
</feature>
<keyword evidence="7" id="KW-1185">Reference proteome</keyword>
<dbReference type="NCBIfam" id="TIGR00639">
    <property type="entry name" value="PurN"/>
    <property type="match status" value="1"/>
</dbReference>
<dbReference type="UniPathway" id="UPA00074">
    <property type="reaction ID" value="UER00126"/>
</dbReference>
<feature type="binding site" evidence="4">
    <location>
        <position position="63"/>
    </location>
    <ligand>
        <name>(6R)-10-formyltetrahydrofolate</name>
        <dbReference type="ChEBI" id="CHEBI:195366"/>
    </ligand>
</feature>
<dbReference type="Pfam" id="PF00551">
    <property type="entry name" value="Formyl_trans_N"/>
    <property type="match status" value="1"/>
</dbReference>
<proteinExistence type="inferred from homology"/>
<feature type="binding site" evidence="4">
    <location>
        <position position="103"/>
    </location>
    <ligand>
        <name>(6R)-10-formyltetrahydrofolate</name>
        <dbReference type="ChEBI" id="CHEBI:195366"/>
    </ligand>
</feature>
<dbReference type="RefSeq" id="WP_147100894.1">
    <property type="nucleotide sequence ID" value="NZ_VOOS01000004.1"/>
</dbReference>
<dbReference type="OrthoDB" id="9806170at2"/>
<dbReference type="GO" id="GO:0005829">
    <property type="term" value="C:cytosol"/>
    <property type="evidence" value="ECO:0007669"/>
    <property type="project" value="TreeGrafter"/>
</dbReference>
<dbReference type="CDD" id="cd08645">
    <property type="entry name" value="FMT_core_GART"/>
    <property type="match status" value="1"/>
</dbReference>
<dbReference type="PANTHER" id="PTHR43369:SF2">
    <property type="entry name" value="PHOSPHORIBOSYLGLYCINAMIDE FORMYLTRANSFERASE"/>
    <property type="match status" value="1"/>
</dbReference>
<keyword evidence="3 4" id="KW-0658">Purine biosynthesis</keyword>
<evidence type="ECO:0000256" key="3">
    <source>
        <dbReference type="ARBA" id="ARBA00022755"/>
    </source>
</evidence>
<evidence type="ECO:0000256" key="4">
    <source>
        <dbReference type="HAMAP-Rule" id="MF_01930"/>
    </source>
</evidence>
<dbReference type="PANTHER" id="PTHR43369">
    <property type="entry name" value="PHOSPHORIBOSYLGLYCINAMIDE FORMYLTRANSFERASE"/>
    <property type="match status" value="1"/>
</dbReference>
<dbReference type="InterPro" id="IPR004607">
    <property type="entry name" value="GART"/>
</dbReference>
<name>A0A5C6RRU9_9FLAO</name>
<sequence>MTKKIAVFASGSGSNAENIFNYFKNNDKVTISLILTNNPTAGVIERANRLNIPFVVFDKNAFKNTNEIVKLLQENNIDLVVLAGFLWLIPENLIEAFPNKIVNIHPALLPKYGGKGMFGDNVHKAVVEHKETETGITIHFVNQHYDEGKVIFQAKCKVLPTDTFEEVASKIHALEYEHFPKVIADLLLTFS</sequence>
<comment type="similarity">
    <text evidence="4">Belongs to the GART family.</text>
</comment>
<protein>
    <recommendedName>
        <fullName evidence="4">Phosphoribosylglycinamide formyltransferase</fullName>
        <ecNumber evidence="4">2.1.2.2</ecNumber>
    </recommendedName>
    <alternativeName>
        <fullName evidence="4">5'-phosphoribosylglycinamide transformylase</fullName>
    </alternativeName>
    <alternativeName>
        <fullName evidence="4">GAR transformylase</fullName>
        <shortName evidence="4">GART</shortName>
    </alternativeName>
</protein>
<comment type="pathway">
    <text evidence="1 4">Purine metabolism; IMP biosynthesis via de novo pathway; N(2)-formyl-N(1)-(5-phospho-D-ribosyl)glycinamide from N(1)-(5-phospho-D-ribosyl)glycinamide (10-formyl THF route): step 1/1.</text>
</comment>
<evidence type="ECO:0000256" key="1">
    <source>
        <dbReference type="ARBA" id="ARBA00005054"/>
    </source>
</evidence>
<gene>
    <name evidence="4 6" type="primary">purN</name>
    <name evidence="6" type="ORF">FRY74_09540</name>
</gene>
<dbReference type="InterPro" id="IPR036477">
    <property type="entry name" value="Formyl_transf_N_sf"/>
</dbReference>
<evidence type="ECO:0000256" key="2">
    <source>
        <dbReference type="ARBA" id="ARBA00022679"/>
    </source>
</evidence>
<dbReference type="InterPro" id="IPR002376">
    <property type="entry name" value="Formyl_transf_N"/>
</dbReference>
<dbReference type="EMBL" id="VOOS01000004">
    <property type="protein sequence ID" value="TXB64684.1"/>
    <property type="molecule type" value="Genomic_DNA"/>
</dbReference>
<organism evidence="6 7">
    <name type="scientific">Vicingus serpentipes</name>
    <dbReference type="NCBI Taxonomy" id="1926625"/>
    <lineage>
        <taxon>Bacteria</taxon>
        <taxon>Pseudomonadati</taxon>
        <taxon>Bacteroidota</taxon>
        <taxon>Flavobacteriia</taxon>
        <taxon>Flavobacteriales</taxon>
        <taxon>Vicingaceae</taxon>
        <taxon>Vicingus</taxon>
    </lineage>
</organism>
<evidence type="ECO:0000313" key="7">
    <source>
        <dbReference type="Proteomes" id="UP000321721"/>
    </source>
</evidence>
<feature type="domain" description="Formyl transferase N-terminal" evidence="5">
    <location>
        <begin position="3"/>
        <end position="183"/>
    </location>
</feature>